<dbReference type="Proteomes" id="UP000233469">
    <property type="component" value="Unassembled WGS sequence"/>
</dbReference>
<sequence>MDKVEGLVRSLALNIVSDSTRISKSKSDRRATLILSEGHYSLASNPGRLHPSNLDRKRKSPLYCTTFIKTSLDKKIIEKMRSFGGDW</sequence>
<proteinExistence type="predicted"/>
<comment type="caution">
    <text evidence="1">The sequence shown here is derived from an EMBL/GenBank/DDBJ whole genome shotgun (WGS) entry which is preliminary data.</text>
</comment>
<name>A0A2N1M6H1_9GLOM</name>
<organism evidence="1 2">
    <name type="scientific">Rhizophagus irregularis</name>
    <dbReference type="NCBI Taxonomy" id="588596"/>
    <lineage>
        <taxon>Eukaryota</taxon>
        <taxon>Fungi</taxon>
        <taxon>Fungi incertae sedis</taxon>
        <taxon>Mucoromycota</taxon>
        <taxon>Glomeromycotina</taxon>
        <taxon>Glomeromycetes</taxon>
        <taxon>Glomerales</taxon>
        <taxon>Glomeraceae</taxon>
        <taxon>Rhizophagus</taxon>
    </lineage>
</organism>
<reference evidence="1 2" key="1">
    <citation type="submission" date="2016-04" db="EMBL/GenBank/DDBJ databases">
        <title>Genome analyses suggest a sexual origin of heterokaryosis in a supposedly ancient asexual fungus.</title>
        <authorList>
            <person name="Ropars J."/>
            <person name="Sedzielewska K."/>
            <person name="Noel J."/>
            <person name="Charron P."/>
            <person name="Farinelli L."/>
            <person name="Marton T."/>
            <person name="Kruger M."/>
            <person name="Pelin A."/>
            <person name="Brachmann A."/>
            <person name="Corradi N."/>
        </authorList>
    </citation>
    <scope>NUCLEOTIDE SEQUENCE [LARGE SCALE GENOMIC DNA]</scope>
    <source>
        <strain evidence="1 2">C2</strain>
    </source>
</reference>
<evidence type="ECO:0000313" key="1">
    <source>
        <dbReference type="EMBL" id="PKK57232.1"/>
    </source>
</evidence>
<gene>
    <name evidence="1" type="ORF">RhiirC2_798424</name>
</gene>
<dbReference type="AlphaFoldDB" id="A0A2N1M6H1"/>
<protein>
    <submittedName>
        <fullName evidence="1">Uncharacterized protein</fullName>
    </submittedName>
</protein>
<reference evidence="1 2" key="2">
    <citation type="submission" date="2017-10" db="EMBL/GenBank/DDBJ databases">
        <title>Extensive intraspecific genome diversity in a model arbuscular mycorrhizal fungus.</title>
        <authorList>
            <person name="Chen E.C.H."/>
            <person name="Morin E."/>
            <person name="Baudet D."/>
            <person name="Noel J."/>
            <person name="Ndikumana S."/>
            <person name="Charron P."/>
            <person name="St-Onge C."/>
            <person name="Giorgi J."/>
            <person name="Grigoriev I.V."/>
            <person name="Roux C."/>
            <person name="Martin F.M."/>
            <person name="Corradi N."/>
        </authorList>
    </citation>
    <scope>NUCLEOTIDE SEQUENCE [LARGE SCALE GENOMIC DNA]</scope>
    <source>
        <strain evidence="1 2">C2</strain>
    </source>
</reference>
<accession>A0A2N1M6H1</accession>
<evidence type="ECO:0000313" key="2">
    <source>
        <dbReference type="Proteomes" id="UP000233469"/>
    </source>
</evidence>
<dbReference type="EMBL" id="LLXL01004607">
    <property type="protein sequence ID" value="PKK57232.1"/>
    <property type="molecule type" value="Genomic_DNA"/>
</dbReference>